<evidence type="ECO:0000313" key="1">
    <source>
        <dbReference type="EMBL" id="OLO06041.1"/>
    </source>
</evidence>
<reference evidence="1 2" key="1">
    <citation type="submission" date="2016-12" db="EMBL/GenBank/DDBJ databases">
        <title>Draft genome sequences of strains Salinicola socius SMB35, Salinicola sp. MH3R3-1 and Chromohalobacter sp. SMB17 from the Verkhnekamsk potash mining region of Russia.</title>
        <authorList>
            <person name="Mavrodi D.V."/>
            <person name="Olsson B.E."/>
            <person name="Korsakova E.S."/>
            <person name="Pyankova A."/>
            <person name="Mavrodi O.V."/>
            <person name="Plotnikova E.G."/>
        </authorList>
    </citation>
    <scope>NUCLEOTIDE SEQUENCE [LARGE SCALE GENOMIC DNA]</scope>
    <source>
        <strain evidence="1 2">SMB35</strain>
    </source>
</reference>
<dbReference type="InterPro" id="IPR011335">
    <property type="entry name" value="Restrct_endonuc-II-like"/>
</dbReference>
<dbReference type="PIRSF" id="PIRSF011484">
    <property type="entry name" value="YaeQ"/>
    <property type="match status" value="1"/>
</dbReference>
<gene>
    <name evidence="1" type="ORF">BTW07_00625</name>
</gene>
<dbReference type="RefSeq" id="WP_075568211.1">
    <property type="nucleotide sequence ID" value="NZ_MSDO01000001.1"/>
</dbReference>
<name>A0A1Q8SX76_9GAMM</name>
<dbReference type="InterPro" id="IPR038590">
    <property type="entry name" value="YaeQ_sf"/>
</dbReference>
<accession>A0A1Q8SX76</accession>
<dbReference type="STRING" id="404433.BTW07_00625"/>
<evidence type="ECO:0000313" key="2">
    <source>
        <dbReference type="Proteomes" id="UP000186878"/>
    </source>
</evidence>
<dbReference type="Gene3D" id="3.10.640.10">
    <property type="entry name" value="Restriction endonuclease-like alpha-beta roll domain"/>
    <property type="match status" value="1"/>
</dbReference>
<evidence type="ECO:0008006" key="3">
    <source>
        <dbReference type="Google" id="ProtNLM"/>
    </source>
</evidence>
<sequence length="183" mass="20536">MALSATIYKAKLNVSDLDRHYYGDHALTVACHPSETATRLMVRLLAFIANAHATSADNDLAMTRGLSSDDEPDLWLKASDGRILSWIELGEPSLKRIKQGLSRAERVLIYPYAPRSAVQWWKKLENDIRALPRVEVWNLPTEPLAALTALVDRNLSLGATLMEGQWLITDGHASVELEFERWA</sequence>
<keyword evidence="2" id="KW-1185">Reference proteome</keyword>
<proteinExistence type="predicted"/>
<dbReference type="Pfam" id="PF07152">
    <property type="entry name" value="YaeQ"/>
    <property type="match status" value="1"/>
</dbReference>
<dbReference type="EMBL" id="MSDO01000001">
    <property type="protein sequence ID" value="OLO06041.1"/>
    <property type="molecule type" value="Genomic_DNA"/>
</dbReference>
<dbReference type="SMART" id="SM01322">
    <property type="entry name" value="YaeQ"/>
    <property type="match status" value="1"/>
</dbReference>
<dbReference type="PANTHER" id="PTHR38784">
    <property type="entry name" value="SUCROSE PHOSPHORYLASE"/>
    <property type="match status" value="1"/>
</dbReference>
<dbReference type="InterPro" id="IPR009822">
    <property type="entry name" value="YaeQ"/>
</dbReference>
<comment type="caution">
    <text evidence="1">The sequence shown here is derived from an EMBL/GenBank/DDBJ whole genome shotgun (WGS) entry which is preliminary data.</text>
</comment>
<dbReference type="SUPFAM" id="SSF52980">
    <property type="entry name" value="Restriction endonuclease-like"/>
    <property type="match status" value="1"/>
</dbReference>
<organism evidence="1 2">
    <name type="scientific">Salinicola socius</name>
    <dbReference type="NCBI Taxonomy" id="404433"/>
    <lineage>
        <taxon>Bacteria</taxon>
        <taxon>Pseudomonadati</taxon>
        <taxon>Pseudomonadota</taxon>
        <taxon>Gammaproteobacteria</taxon>
        <taxon>Oceanospirillales</taxon>
        <taxon>Halomonadaceae</taxon>
        <taxon>Salinicola</taxon>
    </lineage>
</organism>
<protein>
    <recommendedName>
        <fullName evidence="3">YaeQ family protein</fullName>
    </recommendedName>
</protein>
<dbReference type="PANTHER" id="PTHR38784:SF1">
    <property type="entry name" value="SUCROSE PHOSPHORYLASE"/>
    <property type="match status" value="1"/>
</dbReference>
<dbReference type="AlphaFoldDB" id="A0A1Q8SX76"/>
<dbReference type="Proteomes" id="UP000186878">
    <property type="component" value="Unassembled WGS sequence"/>
</dbReference>
<dbReference type="OrthoDB" id="5293309at2"/>